<dbReference type="Ensembl" id="ENSCSAVT00000013172.1">
    <property type="protein sequence ID" value="ENSCSAVP00000013023.1"/>
    <property type="gene ID" value="ENSCSAVG00000007651.1"/>
</dbReference>
<sequence>MIWMKMRKTSHKPWQQKKYERPYSAQNQSLQICYINESCSSDESDGGKKSSDKANHNNPQEKSPVSPAFSPTNSPGFMSPKGYGKRYLRQNRLSNASSHSSSSSSLSFQNNTSENTIIHNHHSDLRSGRSKQEELEIEARFQLAEAQQKAKLEAEEFKKLPKTRDLSLRSTLSEELQRKISCYGLTGKDCQRMKLKQLQVILKDLQIKQQVLSGSLVQLLLERDGLQTEQDSKLLDIEDIKTMMSSLGPETTV</sequence>
<dbReference type="PANTHER" id="PTHR13103:SF2">
    <property type="entry name" value="IQCJ-SCHIP1 READTHROUGH TRANSCRIPT PROTEIN-RELATED"/>
    <property type="match status" value="1"/>
</dbReference>
<feature type="region of interest" description="Disordered" evidence="2">
    <location>
        <begin position="1"/>
        <end position="22"/>
    </location>
</feature>
<dbReference type="GO" id="GO:0005886">
    <property type="term" value="C:plasma membrane"/>
    <property type="evidence" value="ECO:0007669"/>
    <property type="project" value="TreeGrafter"/>
</dbReference>
<dbReference type="InterPro" id="IPR039045">
    <property type="entry name" value="SCHIP_1"/>
</dbReference>
<keyword evidence="5" id="KW-1185">Reference proteome</keyword>
<name>H2Z611_CIOSA</name>
<dbReference type="GO" id="GO:0035332">
    <property type="term" value="P:positive regulation of hippo signaling"/>
    <property type="evidence" value="ECO:0007669"/>
    <property type="project" value="TreeGrafter"/>
</dbReference>
<dbReference type="InParanoid" id="H2Z611"/>
<dbReference type="STRING" id="51511.ENSCSAVP00000013023"/>
<reference evidence="5" key="1">
    <citation type="submission" date="2003-08" db="EMBL/GenBank/DDBJ databases">
        <authorList>
            <person name="Birren B."/>
            <person name="Nusbaum C."/>
            <person name="Abebe A."/>
            <person name="Abouelleil A."/>
            <person name="Adekoya E."/>
            <person name="Ait-zahra M."/>
            <person name="Allen N."/>
            <person name="Allen T."/>
            <person name="An P."/>
            <person name="Anderson M."/>
            <person name="Anderson S."/>
            <person name="Arachchi H."/>
            <person name="Armbruster J."/>
            <person name="Bachantsang P."/>
            <person name="Baldwin J."/>
            <person name="Barry A."/>
            <person name="Bayul T."/>
            <person name="Blitshsteyn B."/>
            <person name="Bloom T."/>
            <person name="Blye J."/>
            <person name="Boguslavskiy L."/>
            <person name="Borowsky M."/>
            <person name="Boukhgalter B."/>
            <person name="Brunache A."/>
            <person name="Butler J."/>
            <person name="Calixte N."/>
            <person name="Calvo S."/>
            <person name="Camarata J."/>
            <person name="Campo K."/>
            <person name="Chang J."/>
            <person name="Cheshatsang Y."/>
            <person name="Citroen M."/>
            <person name="Collymore A."/>
            <person name="Considine T."/>
            <person name="Cook A."/>
            <person name="Cooke P."/>
            <person name="Corum B."/>
            <person name="Cuomo C."/>
            <person name="David R."/>
            <person name="Dawoe T."/>
            <person name="Degray S."/>
            <person name="Dodge S."/>
            <person name="Dooley K."/>
            <person name="Dorje P."/>
            <person name="Dorjee K."/>
            <person name="Dorris L."/>
            <person name="Duffey N."/>
            <person name="Dupes A."/>
            <person name="Elkins T."/>
            <person name="Engels R."/>
            <person name="Erickson J."/>
            <person name="Farina A."/>
            <person name="Faro S."/>
            <person name="Ferreira P."/>
            <person name="Fischer H."/>
            <person name="Fitzgerald M."/>
            <person name="Foley K."/>
            <person name="Gage D."/>
            <person name="Galagan J."/>
            <person name="Gearin G."/>
            <person name="Gnerre S."/>
            <person name="Gnirke A."/>
            <person name="Goyette A."/>
            <person name="Graham J."/>
            <person name="Grandbois E."/>
            <person name="Gyaltsen K."/>
            <person name="Hafez N."/>
            <person name="Hagopian D."/>
            <person name="Hagos B."/>
            <person name="Hall J."/>
            <person name="Hatcher B."/>
            <person name="Heller A."/>
            <person name="Higgins H."/>
            <person name="Honan T."/>
            <person name="Horn A."/>
            <person name="Houde N."/>
            <person name="Hughes L."/>
            <person name="Hulme W."/>
            <person name="Husby E."/>
            <person name="Iliev I."/>
            <person name="Jaffe D."/>
            <person name="Jones C."/>
            <person name="Kamal M."/>
            <person name="Kamat A."/>
            <person name="Kamvysselis M."/>
            <person name="Karlsson E."/>
            <person name="Kells C."/>
            <person name="Kieu A."/>
            <person name="Kisner P."/>
            <person name="Kodira C."/>
            <person name="Kulbokas E."/>
            <person name="Labutti K."/>
            <person name="Lama D."/>
            <person name="Landers T."/>
            <person name="Leger J."/>
            <person name="Levine S."/>
            <person name="Lewis D."/>
            <person name="Lewis T."/>
            <person name="Lindblad-toh K."/>
            <person name="Liu X."/>
            <person name="Lokyitsang T."/>
            <person name="Lokyitsang Y."/>
            <person name="Lucien O."/>
            <person name="Lui A."/>
            <person name="Ma L.J."/>
            <person name="Mabbitt R."/>
            <person name="Macdonald J."/>
            <person name="Maclean C."/>
            <person name="Major J."/>
            <person name="Manning J."/>
            <person name="Marabella R."/>
            <person name="Maru K."/>
            <person name="Matthews C."/>
            <person name="Mauceli E."/>
            <person name="Mccarthy M."/>
            <person name="Mcdonough S."/>
            <person name="Mcghee T."/>
            <person name="Meldrim J."/>
            <person name="Meneus L."/>
            <person name="Mesirov J."/>
            <person name="Mihalev A."/>
            <person name="Mihova T."/>
            <person name="Mikkelsen T."/>
            <person name="Mlenga V."/>
            <person name="Moru K."/>
            <person name="Mozes J."/>
            <person name="Mulrain L."/>
            <person name="Munson G."/>
            <person name="Naylor J."/>
            <person name="Newes C."/>
            <person name="Nguyen C."/>
            <person name="Nguyen N."/>
            <person name="Nguyen T."/>
            <person name="Nicol R."/>
            <person name="Nielsen C."/>
            <person name="Nizzari M."/>
            <person name="Norbu C."/>
            <person name="Norbu N."/>
            <person name="O'donnell P."/>
            <person name="Okoawo O."/>
            <person name="O'leary S."/>
            <person name="Omotosho B."/>
            <person name="O'neill K."/>
            <person name="Osman S."/>
            <person name="Parker S."/>
            <person name="Perrin D."/>
            <person name="Phunkhang P."/>
            <person name="Piqani B."/>
            <person name="Purcell S."/>
            <person name="Rachupka T."/>
            <person name="Ramasamy U."/>
            <person name="Rameau R."/>
            <person name="Ray V."/>
            <person name="Raymond C."/>
            <person name="Retta R."/>
            <person name="Richardson S."/>
            <person name="Rise C."/>
            <person name="Rodriguez J."/>
            <person name="Rogers J."/>
            <person name="Rogov P."/>
            <person name="Rutman M."/>
            <person name="Schupbach R."/>
            <person name="Seaman C."/>
            <person name="Settipalli S."/>
            <person name="Sharpe T."/>
            <person name="Sheridan J."/>
            <person name="Sherpa N."/>
            <person name="Shi J."/>
            <person name="Smirnov S."/>
            <person name="Smith C."/>
            <person name="Sougnez C."/>
            <person name="Spencer B."/>
            <person name="Stalker J."/>
            <person name="Stange-thomann N."/>
            <person name="Stavropoulos S."/>
            <person name="Stetson K."/>
            <person name="Stone C."/>
            <person name="Stone S."/>
            <person name="Stubbs M."/>
            <person name="Talamas J."/>
            <person name="Tchuinga P."/>
            <person name="Tenzing P."/>
            <person name="Tesfaye S."/>
            <person name="Theodore J."/>
            <person name="Thoulutsang Y."/>
            <person name="Topham K."/>
            <person name="Towey S."/>
            <person name="Tsamla T."/>
            <person name="Tsomo N."/>
            <person name="Vallee D."/>
            <person name="Vassiliev H."/>
            <person name="Venkataraman V."/>
            <person name="Vinson J."/>
            <person name="Vo A."/>
            <person name="Wade C."/>
            <person name="Wang S."/>
            <person name="Wangchuk T."/>
            <person name="Wangdi T."/>
            <person name="Whittaker C."/>
            <person name="Wilkinson J."/>
            <person name="Wu Y."/>
            <person name="Wyman D."/>
            <person name="Yadav S."/>
            <person name="Yang S."/>
            <person name="Yang X."/>
            <person name="Yeager S."/>
            <person name="Yee E."/>
            <person name="Young G."/>
            <person name="Zainoun J."/>
            <person name="Zembeck L."/>
            <person name="Zimmer A."/>
            <person name="Zody M."/>
            <person name="Lander E."/>
        </authorList>
    </citation>
    <scope>NUCLEOTIDE SEQUENCE [LARGE SCALE GENOMIC DNA]</scope>
</reference>
<dbReference type="PANTHER" id="PTHR13103">
    <property type="entry name" value="SCHWANNOMIN INTERACTING PROTEIN 1"/>
    <property type="match status" value="1"/>
</dbReference>
<dbReference type="InterPro" id="IPR015649">
    <property type="entry name" value="SCHIP_1_C"/>
</dbReference>
<dbReference type="AlphaFoldDB" id="H2Z611"/>
<dbReference type="eggNOG" id="KOG4847">
    <property type="taxonomic scope" value="Eukaryota"/>
</dbReference>
<protein>
    <recommendedName>
        <fullName evidence="3">Schwannomin interacting protein 1 C-terminal domain-containing protein</fullName>
    </recommendedName>
</protein>
<dbReference type="HOGENOM" id="CLU_1098196_0_0_1"/>
<evidence type="ECO:0000259" key="3">
    <source>
        <dbReference type="Pfam" id="PF10148"/>
    </source>
</evidence>
<reference evidence="4" key="3">
    <citation type="submission" date="2025-09" db="UniProtKB">
        <authorList>
            <consortium name="Ensembl"/>
        </authorList>
    </citation>
    <scope>IDENTIFICATION</scope>
</reference>
<accession>H2Z611</accession>
<dbReference type="Pfam" id="PF10148">
    <property type="entry name" value="SCHIP-1_C"/>
    <property type="match status" value="1"/>
</dbReference>
<feature type="compositionally biased region" description="Basic and acidic residues" evidence="2">
    <location>
        <begin position="45"/>
        <end position="55"/>
    </location>
</feature>
<dbReference type="Proteomes" id="UP000007875">
    <property type="component" value="Unassembled WGS sequence"/>
</dbReference>
<feature type="region of interest" description="Disordered" evidence="2">
    <location>
        <begin position="38"/>
        <end position="84"/>
    </location>
</feature>
<reference evidence="4" key="2">
    <citation type="submission" date="2025-08" db="UniProtKB">
        <authorList>
            <consortium name="Ensembl"/>
        </authorList>
    </citation>
    <scope>IDENTIFICATION</scope>
</reference>
<organism evidence="4 5">
    <name type="scientific">Ciona savignyi</name>
    <name type="common">Pacific transparent sea squirt</name>
    <dbReference type="NCBI Taxonomy" id="51511"/>
    <lineage>
        <taxon>Eukaryota</taxon>
        <taxon>Metazoa</taxon>
        <taxon>Chordata</taxon>
        <taxon>Tunicata</taxon>
        <taxon>Ascidiacea</taxon>
        <taxon>Phlebobranchia</taxon>
        <taxon>Cionidae</taxon>
        <taxon>Ciona</taxon>
    </lineage>
</organism>
<dbReference type="GeneTree" id="ENSGT00530000069624"/>
<feature type="compositionally biased region" description="Polar residues" evidence="2">
    <location>
        <begin position="56"/>
        <end position="76"/>
    </location>
</feature>
<evidence type="ECO:0000313" key="5">
    <source>
        <dbReference type="Proteomes" id="UP000007875"/>
    </source>
</evidence>
<evidence type="ECO:0000313" key="4">
    <source>
        <dbReference type="Ensembl" id="ENSCSAVP00000013023.1"/>
    </source>
</evidence>
<proteinExistence type="predicted"/>
<feature type="compositionally biased region" description="Basic residues" evidence="2">
    <location>
        <begin position="1"/>
        <end position="15"/>
    </location>
</feature>
<dbReference type="OMA" id="DKANHNN"/>
<evidence type="ECO:0000256" key="1">
    <source>
        <dbReference type="ARBA" id="ARBA00023054"/>
    </source>
</evidence>
<dbReference type="GO" id="GO:0030054">
    <property type="term" value="C:cell junction"/>
    <property type="evidence" value="ECO:0007669"/>
    <property type="project" value="TreeGrafter"/>
</dbReference>
<keyword evidence="1" id="KW-0175">Coiled coil</keyword>
<evidence type="ECO:0000256" key="2">
    <source>
        <dbReference type="SAM" id="MobiDB-lite"/>
    </source>
</evidence>
<feature type="domain" description="Schwannomin interacting protein 1 C-terminal" evidence="3">
    <location>
        <begin position="80"/>
        <end position="244"/>
    </location>
</feature>